<dbReference type="EMBL" id="JASBWV010000003">
    <property type="protein sequence ID" value="KAJ9127057.1"/>
    <property type="molecule type" value="Genomic_DNA"/>
</dbReference>
<organism evidence="1 2">
    <name type="scientific">Naganishia onofrii</name>
    <dbReference type="NCBI Taxonomy" id="1851511"/>
    <lineage>
        <taxon>Eukaryota</taxon>
        <taxon>Fungi</taxon>
        <taxon>Dikarya</taxon>
        <taxon>Basidiomycota</taxon>
        <taxon>Agaricomycotina</taxon>
        <taxon>Tremellomycetes</taxon>
        <taxon>Filobasidiales</taxon>
        <taxon>Filobasidiaceae</taxon>
        <taxon>Naganishia</taxon>
    </lineage>
</organism>
<dbReference type="Proteomes" id="UP001234202">
    <property type="component" value="Unassembled WGS sequence"/>
</dbReference>
<name>A0ACC2XSV6_9TREE</name>
<proteinExistence type="predicted"/>
<evidence type="ECO:0000313" key="1">
    <source>
        <dbReference type="EMBL" id="KAJ9127057.1"/>
    </source>
</evidence>
<protein>
    <submittedName>
        <fullName evidence="1">Uncharacterized protein</fullName>
    </submittedName>
</protein>
<evidence type="ECO:0000313" key="2">
    <source>
        <dbReference type="Proteomes" id="UP001234202"/>
    </source>
</evidence>
<comment type="caution">
    <text evidence="1">The sequence shown here is derived from an EMBL/GenBank/DDBJ whole genome shotgun (WGS) entry which is preliminary data.</text>
</comment>
<reference evidence="1" key="1">
    <citation type="submission" date="2023-04" db="EMBL/GenBank/DDBJ databases">
        <title>Draft Genome sequencing of Naganishia species isolated from polar environments using Oxford Nanopore Technology.</title>
        <authorList>
            <person name="Leo P."/>
            <person name="Venkateswaran K."/>
        </authorList>
    </citation>
    <scope>NUCLEOTIDE SEQUENCE</scope>
    <source>
        <strain evidence="1">DBVPG 5303</strain>
    </source>
</reference>
<gene>
    <name evidence="1" type="ORF">QFC24_001289</name>
</gene>
<sequence>MALRKSPAPALPFEPFANPCVLISSQREEWMIILLLALMLAYMSFTLQLSPSFPYFRHQPLSRSVSASLATQNGSLLPLHQRRKESLTAGKDLFTPNFTLSASQTGSASSRSPPHLPSRPSPLRQSFSNDEDVEGMMLSSASKTSYFSPLTSYFVPQSRTSTTTAIPTQFQNQSNGDQQNDGVPGPATLLDSVPGEASLRTRPNAQPKKAKSMDNFRATLFPLLEVDELDDSPEATKAVWKTGHRYSYRLTAKRRARSMV</sequence>
<accession>A0ACC2XSV6</accession>
<keyword evidence="2" id="KW-1185">Reference proteome</keyword>